<dbReference type="KEGG" id="amr:AM1_F0032"/>
<geneLocation type="plasmid" evidence="1 2">
    <name>pREB6</name>
</geneLocation>
<protein>
    <submittedName>
        <fullName evidence="1">Uncharacterized protein</fullName>
    </submittedName>
</protein>
<keyword evidence="1" id="KW-0614">Plasmid</keyword>
<gene>
    <name evidence="1" type="ordered locus">AM1_F0032</name>
</gene>
<accession>A8ZQ16</accession>
<organism evidence="1 2">
    <name type="scientific">Acaryochloris marina (strain MBIC 11017)</name>
    <dbReference type="NCBI Taxonomy" id="329726"/>
    <lineage>
        <taxon>Bacteria</taxon>
        <taxon>Bacillati</taxon>
        <taxon>Cyanobacteriota</taxon>
        <taxon>Cyanophyceae</taxon>
        <taxon>Acaryochloridales</taxon>
        <taxon>Acaryochloridaceae</taxon>
        <taxon>Acaryochloris</taxon>
    </lineage>
</organism>
<name>A8ZQ16_ACAM1</name>
<dbReference type="Proteomes" id="UP000000268">
    <property type="component" value="Plasmid pREB6"/>
</dbReference>
<dbReference type="AlphaFoldDB" id="A8ZQ16"/>
<dbReference type="EMBL" id="CP000843">
    <property type="protein sequence ID" value="ABW33150.1"/>
    <property type="molecule type" value="Genomic_DNA"/>
</dbReference>
<dbReference type="HOGENOM" id="CLU_3148221_0_0_3"/>
<keyword evidence="2" id="KW-1185">Reference proteome</keyword>
<evidence type="ECO:0000313" key="1">
    <source>
        <dbReference type="EMBL" id="ABW33150.1"/>
    </source>
</evidence>
<proteinExistence type="predicted"/>
<reference evidence="1 2" key="1">
    <citation type="journal article" date="2008" name="Proc. Natl. Acad. Sci. U.S.A.">
        <title>Niche adaptation and genome expansion in the chlorophyll d-producing cyanobacterium Acaryochloris marina.</title>
        <authorList>
            <person name="Swingley W.D."/>
            <person name="Chen M."/>
            <person name="Cheung P.C."/>
            <person name="Conrad A.L."/>
            <person name="Dejesa L.C."/>
            <person name="Hao J."/>
            <person name="Honchak B.M."/>
            <person name="Karbach L.E."/>
            <person name="Kurdoglu A."/>
            <person name="Lahiri S."/>
            <person name="Mastrian S.D."/>
            <person name="Miyashita H."/>
            <person name="Page L."/>
            <person name="Ramakrishna P."/>
            <person name="Satoh S."/>
            <person name="Sattley W.M."/>
            <person name="Shimada Y."/>
            <person name="Taylor H.L."/>
            <person name="Tomo T."/>
            <person name="Tsuchiya T."/>
            <person name="Wang Z.T."/>
            <person name="Raymond J."/>
            <person name="Mimuro M."/>
            <person name="Blankenship R.E."/>
            <person name="Touchman J.W."/>
        </authorList>
    </citation>
    <scope>NUCLEOTIDE SEQUENCE [LARGE SCALE GENOMIC DNA]</scope>
    <source>
        <strain evidence="2">MBIC 11017</strain>
        <plasmid evidence="2">Plasmid pREB6</plasmid>
    </source>
</reference>
<sequence>MGVGQRLSCDEYLDAATALLGWKPAYDQPDPQKLVSRHMTNFKRNIAQ</sequence>
<evidence type="ECO:0000313" key="2">
    <source>
        <dbReference type="Proteomes" id="UP000000268"/>
    </source>
</evidence>